<dbReference type="InterPro" id="IPR029035">
    <property type="entry name" value="DHS-like_NAD/FAD-binding_dom"/>
</dbReference>
<dbReference type="EMBL" id="JQEC01000045">
    <property type="protein sequence ID" value="KGJ90714.1"/>
    <property type="molecule type" value="Genomic_DNA"/>
</dbReference>
<organism evidence="1 2">
    <name type="scientific">Colwellia psychrerythraea</name>
    <name type="common">Vibrio psychroerythus</name>
    <dbReference type="NCBI Taxonomy" id="28229"/>
    <lineage>
        <taxon>Bacteria</taxon>
        <taxon>Pseudomonadati</taxon>
        <taxon>Pseudomonadota</taxon>
        <taxon>Gammaproteobacteria</taxon>
        <taxon>Alteromonadales</taxon>
        <taxon>Colwelliaceae</taxon>
        <taxon>Colwellia</taxon>
    </lineage>
</organism>
<dbReference type="AlphaFoldDB" id="A0A099KIS3"/>
<evidence type="ECO:0000313" key="2">
    <source>
        <dbReference type="Proteomes" id="UP000029868"/>
    </source>
</evidence>
<dbReference type="Gene3D" id="3.40.50.1220">
    <property type="entry name" value="TPP-binding domain"/>
    <property type="match status" value="1"/>
</dbReference>
<evidence type="ECO:0000313" key="1">
    <source>
        <dbReference type="EMBL" id="KGJ90714.1"/>
    </source>
</evidence>
<proteinExistence type="predicted"/>
<dbReference type="PATRIC" id="fig|28229.3.peg.3439"/>
<dbReference type="RefSeq" id="WP_033083419.1">
    <property type="nucleotide sequence ID" value="NZ_JQEC01000045.1"/>
</dbReference>
<accession>A0A099KIS3</accession>
<dbReference type="SUPFAM" id="SSF52467">
    <property type="entry name" value="DHS-like NAD/FAD-binding domain"/>
    <property type="match status" value="1"/>
</dbReference>
<protein>
    <submittedName>
        <fullName evidence="1">Uncharacterized protein</fullName>
    </submittedName>
</protein>
<comment type="caution">
    <text evidence="1">The sequence shown here is derived from an EMBL/GenBank/DDBJ whole genome shotgun (WGS) entry which is preliminary data.</text>
</comment>
<dbReference type="Proteomes" id="UP000029868">
    <property type="component" value="Unassembled WGS sequence"/>
</dbReference>
<dbReference type="OrthoDB" id="2077946at2"/>
<dbReference type="Pfam" id="PF13289">
    <property type="entry name" value="SIR2_2"/>
    <property type="match status" value="1"/>
</dbReference>
<gene>
    <name evidence="1" type="ORF">GAB14E_3520</name>
</gene>
<name>A0A099KIS3_COLPS</name>
<sequence length="611" mass="69592">MLADNSFDYLVSQILNKRCVPVAGAGISLSSKDPDNENVHNVDWMVGALKKELTKKRFARYDKSLHGNVCKWGCIEELSKFDLKIVEQDLCHFNCFFCDVFMAGKAKKLGHLCELFLWEFDSLKDAYQSLVKLLKIAKYKDLLPTPAHMYIAKLAREGLLSEILTTNYDCNFEKAYDLVTSGKNTDVITSLDDYRSRGVQSDDLNRLQVYKINGCAKNLGDASEPEKCELILLTERQLQKWRNRQWAADLFRDRLRSNSLLFIGFGSDEPQVHHTLQTVLDEYTDDPINNGRKLLETLNAPIVATFDPQPSFHQQQIVKTYAQHHKQAAKQGDELIIRHPELNKNLSADLLWHFLYERIIRTKVIEALRSSAQSANASFTSIIPFSSTILTHALTSFEHGKKGDNNFVSTSPSWLEDFFTAPTVDQKNSNKFEMLVHCLSQLKGNSSDYYEPVINNQALISEFVLLIFLLRGYVSTENDGDPERGLLLNVKSKNSVRKELYLNDLPIKSTGMERANKLMGNTHLILKLGLARIHSIPNMERIKNVNNKTGSITLETIITLNWKHIFTSKSYEGNMESVAATIKDAIESPTNYYFSNQPSIKKRTFLREINA</sequence>
<reference evidence="1 2" key="1">
    <citation type="submission" date="2014-08" db="EMBL/GenBank/DDBJ databases">
        <title>Genomic and Phenotypic Diversity of Colwellia psychrerythraea strains from Disparate Marine Basins.</title>
        <authorList>
            <person name="Techtmann S.M."/>
            <person name="Stelling S.C."/>
            <person name="Utturkar S.M."/>
            <person name="Alshibli N."/>
            <person name="Harris A."/>
            <person name="Brown S.D."/>
            <person name="Hazen T.C."/>
        </authorList>
    </citation>
    <scope>NUCLEOTIDE SEQUENCE [LARGE SCALE GENOMIC DNA]</scope>
    <source>
        <strain evidence="1 2">GAB14E</strain>
    </source>
</reference>